<dbReference type="PANTHER" id="PTHR43464:SF19">
    <property type="entry name" value="UBIQUINONE BIOSYNTHESIS O-METHYLTRANSFERASE, MITOCHONDRIAL"/>
    <property type="match status" value="1"/>
</dbReference>
<protein>
    <recommendedName>
        <fullName evidence="5">Methyltransferase domain-containing protein</fullName>
    </recommendedName>
</protein>
<name>A9ESW9_SORC5</name>
<feature type="region of interest" description="Disordered" evidence="4">
    <location>
        <begin position="28"/>
        <end position="50"/>
    </location>
</feature>
<evidence type="ECO:0000313" key="6">
    <source>
        <dbReference type="EMBL" id="CAN97426.1"/>
    </source>
</evidence>
<dbReference type="CDD" id="cd02440">
    <property type="entry name" value="AdoMet_MTases"/>
    <property type="match status" value="1"/>
</dbReference>
<evidence type="ECO:0000259" key="5">
    <source>
        <dbReference type="Pfam" id="PF13649"/>
    </source>
</evidence>
<keyword evidence="7" id="KW-1185">Reference proteome</keyword>
<dbReference type="Proteomes" id="UP000002139">
    <property type="component" value="Chromosome"/>
</dbReference>
<evidence type="ECO:0000256" key="1">
    <source>
        <dbReference type="ARBA" id="ARBA00022603"/>
    </source>
</evidence>
<keyword evidence="3" id="KW-0949">S-adenosyl-L-methionine</keyword>
<sequence>MGLRSAARSRHRASAALDLLPRMSGMATGRPARVSASGQRRDPELEAGTSAHYEDPAYYAKTYARRKDDVRYYVDLAVASAGPVLEYGCGNGRITLPVARAGVQITGVDLSAPMLGDLRAQLGREPRGVSSRVSLRRGDMRALRLGRRFPLVICPFNAFLHLYTRVDVERFLARAREHLTPKGELVFDVSMPEPAELARDPDRAYATPRFRYPTKDGPGEFVRYTERFDYDKVRQILFVSMEFSPVDGGERWMTPLAHRQFYPQELEALLHYNGFELTELRSDFSAEPPDNQTSMLLYHCRPRRSARARRPGHDGSR</sequence>
<dbReference type="GO" id="GO:0008168">
    <property type="term" value="F:methyltransferase activity"/>
    <property type="evidence" value="ECO:0007669"/>
    <property type="project" value="UniProtKB-KW"/>
</dbReference>
<dbReference type="GO" id="GO:0032259">
    <property type="term" value="P:methylation"/>
    <property type="evidence" value="ECO:0007669"/>
    <property type="project" value="UniProtKB-KW"/>
</dbReference>
<dbReference type="KEGG" id="scl:sce7257"/>
<evidence type="ECO:0000256" key="2">
    <source>
        <dbReference type="ARBA" id="ARBA00022679"/>
    </source>
</evidence>
<dbReference type="Gene3D" id="2.20.130.10">
    <property type="entry name" value="CAC2371-like domains"/>
    <property type="match status" value="1"/>
</dbReference>
<dbReference type="AlphaFoldDB" id="A9ESW9"/>
<reference evidence="6 7" key="1">
    <citation type="journal article" date="2007" name="Nat. Biotechnol.">
        <title>Complete genome sequence of the myxobacterium Sorangium cellulosum.</title>
        <authorList>
            <person name="Schneiker S."/>
            <person name="Perlova O."/>
            <person name="Kaiser O."/>
            <person name="Gerth K."/>
            <person name="Alici A."/>
            <person name="Altmeyer M.O."/>
            <person name="Bartels D."/>
            <person name="Bekel T."/>
            <person name="Beyer S."/>
            <person name="Bode E."/>
            <person name="Bode H.B."/>
            <person name="Bolten C.J."/>
            <person name="Choudhuri J.V."/>
            <person name="Doss S."/>
            <person name="Elnakady Y.A."/>
            <person name="Frank B."/>
            <person name="Gaigalat L."/>
            <person name="Goesmann A."/>
            <person name="Groeger C."/>
            <person name="Gross F."/>
            <person name="Jelsbak L."/>
            <person name="Jelsbak L."/>
            <person name="Kalinowski J."/>
            <person name="Kegler C."/>
            <person name="Knauber T."/>
            <person name="Konietzny S."/>
            <person name="Kopp M."/>
            <person name="Krause L."/>
            <person name="Krug D."/>
            <person name="Linke B."/>
            <person name="Mahmud T."/>
            <person name="Martinez-Arias R."/>
            <person name="McHardy A.C."/>
            <person name="Merai M."/>
            <person name="Meyer F."/>
            <person name="Mormann S."/>
            <person name="Munoz-Dorado J."/>
            <person name="Perez J."/>
            <person name="Pradella S."/>
            <person name="Rachid S."/>
            <person name="Raddatz G."/>
            <person name="Rosenau F."/>
            <person name="Rueckert C."/>
            <person name="Sasse F."/>
            <person name="Scharfe M."/>
            <person name="Schuster S.C."/>
            <person name="Suen G."/>
            <person name="Treuner-Lange A."/>
            <person name="Velicer G.J."/>
            <person name="Vorholter F.-J."/>
            <person name="Weissman K.J."/>
            <person name="Welch R.D."/>
            <person name="Wenzel S.C."/>
            <person name="Whitworth D.E."/>
            <person name="Wilhelm S."/>
            <person name="Wittmann C."/>
            <person name="Bloecker H."/>
            <person name="Puehler A."/>
            <person name="Mueller R."/>
        </authorList>
    </citation>
    <scope>NUCLEOTIDE SEQUENCE [LARGE SCALE GENOMIC DNA]</scope>
    <source>
        <strain evidence="7">So ce56</strain>
    </source>
</reference>
<dbReference type="InterPro" id="IPR041698">
    <property type="entry name" value="Methyltransf_25"/>
</dbReference>
<keyword evidence="1" id="KW-0489">Methyltransferase</keyword>
<dbReference type="InterPro" id="IPR029063">
    <property type="entry name" value="SAM-dependent_MTases_sf"/>
</dbReference>
<evidence type="ECO:0000256" key="4">
    <source>
        <dbReference type="SAM" id="MobiDB-lite"/>
    </source>
</evidence>
<dbReference type="HOGENOM" id="CLU_069129_7_0_7"/>
<dbReference type="eggNOG" id="COG0500">
    <property type="taxonomic scope" value="Bacteria"/>
</dbReference>
<dbReference type="SUPFAM" id="SSF53335">
    <property type="entry name" value="S-adenosyl-L-methionine-dependent methyltransferases"/>
    <property type="match status" value="1"/>
</dbReference>
<evidence type="ECO:0000256" key="3">
    <source>
        <dbReference type="ARBA" id="ARBA00022691"/>
    </source>
</evidence>
<dbReference type="PANTHER" id="PTHR43464">
    <property type="entry name" value="METHYLTRANSFERASE"/>
    <property type="match status" value="1"/>
</dbReference>
<keyword evidence="2" id="KW-0808">Transferase</keyword>
<accession>A9ESW9</accession>
<dbReference type="STRING" id="448385.sce7257"/>
<organism evidence="6 7">
    <name type="scientific">Sorangium cellulosum (strain So ce56)</name>
    <name type="common">Polyangium cellulosum (strain So ce56)</name>
    <dbReference type="NCBI Taxonomy" id="448385"/>
    <lineage>
        <taxon>Bacteria</taxon>
        <taxon>Pseudomonadati</taxon>
        <taxon>Myxococcota</taxon>
        <taxon>Polyangia</taxon>
        <taxon>Polyangiales</taxon>
        <taxon>Polyangiaceae</taxon>
        <taxon>Sorangium</taxon>
    </lineage>
</organism>
<dbReference type="BioCyc" id="SCEL448385:SCE_RS37175-MONOMER"/>
<dbReference type="Gene3D" id="3.40.50.150">
    <property type="entry name" value="Vaccinia Virus protein VP39"/>
    <property type="match status" value="1"/>
</dbReference>
<gene>
    <name evidence="6" type="ordered locus">sce7257</name>
</gene>
<feature type="domain" description="Methyltransferase" evidence="5">
    <location>
        <begin position="84"/>
        <end position="183"/>
    </location>
</feature>
<evidence type="ECO:0000313" key="7">
    <source>
        <dbReference type="Proteomes" id="UP000002139"/>
    </source>
</evidence>
<dbReference type="EMBL" id="AM746676">
    <property type="protein sequence ID" value="CAN97426.1"/>
    <property type="molecule type" value="Genomic_DNA"/>
</dbReference>
<dbReference type="Pfam" id="PF13649">
    <property type="entry name" value="Methyltransf_25"/>
    <property type="match status" value="1"/>
</dbReference>
<proteinExistence type="predicted"/>